<gene>
    <name evidence="1" type="ORF">Bca52824_027843</name>
</gene>
<reference evidence="1 2" key="1">
    <citation type="submission" date="2020-02" db="EMBL/GenBank/DDBJ databases">
        <authorList>
            <person name="Ma Q."/>
            <person name="Huang Y."/>
            <person name="Song X."/>
            <person name="Pei D."/>
        </authorList>
    </citation>
    <scope>NUCLEOTIDE SEQUENCE [LARGE SCALE GENOMIC DNA]</scope>
    <source>
        <strain evidence="1">Sxm20200214</strain>
        <tissue evidence="1">Leaf</tissue>
    </source>
</reference>
<dbReference type="Proteomes" id="UP000886595">
    <property type="component" value="Unassembled WGS sequence"/>
</dbReference>
<organism evidence="1 2">
    <name type="scientific">Brassica carinata</name>
    <name type="common">Ethiopian mustard</name>
    <name type="synonym">Abyssinian cabbage</name>
    <dbReference type="NCBI Taxonomy" id="52824"/>
    <lineage>
        <taxon>Eukaryota</taxon>
        <taxon>Viridiplantae</taxon>
        <taxon>Streptophyta</taxon>
        <taxon>Embryophyta</taxon>
        <taxon>Tracheophyta</taxon>
        <taxon>Spermatophyta</taxon>
        <taxon>Magnoliopsida</taxon>
        <taxon>eudicotyledons</taxon>
        <taxon>Gunneridae</taxon>
        <taxon>Pentapetalae</taxon>
        <taxon>rosids</taxon>
        <taxon>malvids</taxon>
        <taxon>Brassicales</taxon>
        <taxon>Brassicaceae</taxon>
        <taxon>Brassiceae</taxon>
        <taxon>Brassica</taxon>
    </lineage>
</organism>
<accession>A0A8X8ALY2</accession>
<evidence type="ECO:0000313" key="1">
    <source>
        <dbReference type="EMBL" id="KAG2308095.1"/>
    </source>
</evidence>
<evidence type="ECO:0000313" key="2">
    <source>
        <dbReference type="Proteomes" id="UP000886595"/>
    </source>
</evidence>
<dbReference type="AlphaFoldDB" id="A0A8X8ALY2"/>
<sequence length="72" mass="8223">MDTQQIRLDSLEDLLGVMAVGNRLCRELWMLGELLSGCNNLLPSPWRLGDPTRSDYLNLSIVFYFVSFCIVL</sequence>
<name>A0A8X8ALY2_BRACI</name>
<dbReference type="EMBL" id="JAAMPC010000006">
    <property type="protein sequence ID" value="KAG2308095.1"/>
    <property type="molecule type" value="Genomic_DNA"/>
</dbReference>
<protein>
    <submittedName>
        <fullName evidence="1">Uncharacterized protein</fullName>
    </submittedName>
</protein>
<keyword evidence="2" id="KW-1185">Reference proteome</keyword>
<proteinExistence type="predicted"/>
<comment type="caution">
    <text evidence="1">The sequence shown here is derived from an EMBL/GenBank/DDBJ whole genome shotgun (WGS) entry which is preliminary data.</text>
</comment>